<dbReference type="EMBL" id="BAAAKW010000031">
    <property type="protein sequence ID" value="GAA1219117.1"/>
    <property type="molecule type" value="Genomic_DNA"/>
</dbReference>
<gene>
    <name evidence="1" type="ORF">GCM10009655_18250</name>
</gene>
<accession>A0ABN1VPI8</accession>
<reference evidence="1 2" key="1">
    <citation type="journal article" date="2019" name="Int. J. Syst. Evol. Microbiol.">
        <title>The Global Catalogue of Microorganisms (GCM) 10K type strain sequencing project: providing services to taxonomists for standard genome sequencing and annotation.</title>
        <authorList>
            <consortium name="The Broad Institute Genomics Platform"/>
            <consortium name="The Broad Institute Genome Sequencing Center for Infectious Disease"/>
            <person name="Wu L."/>
            <person name="Ma J."/>
        </authorList>
    </citation>
    <scope>NUCLEOTIDE SEQUENCE [LARGE SCALE GENOMIC DNA]</scope>
    <source>
        <strain evidence="1 2">JCM 12762</strain>
    </source>
</reference>
<evidence type="ECO:0000313" key="2">
    <source>
        <dbReference type="Proteomes" id="UP001500943"/>
    </source>
</evidence>
<name>A0ABN1VPI8_9MICO</name>
<protein>
    <submittedName>
        <fullName evidence="1">Uncharacterized protein</fullName>
    </submittedName>
</protein>
<organism evidence="1 2">
    <name type="scientific">Rhodoglobus aureus</name>
    <dbReference type="NCBI Taxonomy" id="191497"/>
    <lineage>
        <taxon>Bacteria</taxon>
        <taxon>Bacillati</taxon>
        <taxon>Actinomycetota</taxon>
        <taxon>Actinomycetes</taxon>
        <taxon>Micrococcales</taxon>
        <taxon>Microbacteriaceae</taxon>
        <taxon>Rhodoglobus</taxon>
    </lineage>
</organism>
<evidence type="ECO:0000313" key="1">
    <source>
        <dbReference type="EMBL" id="GAA1219117.1"/>
    </source>
</evidence>
<sequence>MLSQGFSVEVVRFIQALRVVNSGRGGLQFVTAAPELLKGDEVAARLQTGGHCALSSDSGLNVA</sequence>
<proteinExistence type="predicted"/>
<dbReference type="Proteomes" id="UP001500943">
    <property type="component" value="Unassembled WGS sequence"/>
</dbReference>
<keyword evidence="2" id="KW-1185">Reference proteome</keyword>
<comment type="caution">
    <text evidence="1">The sequence shown here is derived from an EMBL/GenBank/DDBJ whole genome shotgun (WGS) entry which is preliminary data.</text>
</comment>